<reference evidence="4" key="1">
    <citation type="submission" date="2016-07" db="EMBL/GenBank/DDBJ databases">
        <title>Frankia sp. NRRL B-16219 Genome sequencing.</title>
        <authorList>
            <person name="Ghodhbane-Gtari F."/>
            <person name="Swanson E."/>
            <person name="Gueddou A."/>
            <person name="Louati M."/>
            <person name="Nouioui I."/>
            <person name="Hezbri K."/>
            <person name="Abebe-Akele F."/>
            <person name="Simpson S."/>
            <person name="Morris K."/>
            <person name="Thomas K."/>
            <person name="Gtari M."/>
            <person name="Tisa L.S."/>
        </authorList>
    </citation>
    <scope>NUCLEOTIDE SEQUENCE [LARGE SCALE GENOMIC DNA]</scope>
    <source>
        <strain evidence="4">NRRL B-16219</strain>
    </source>
</reference>
<name>A0A1S1QG72_9ACTN</name>
<evidence type="ECO:0000313" key="3">
    <source>
        <dbReference type="EMBL" id="OHV32235.1"/>
    </source>
</evidence>
<feature type="transmembrane region" description="Helical" evidence="2">
    <location>
        <begin position="12"/>
        <end position="34"/>
    </location>
</feature>
<gene>
    <name evidence="3" type="ORF">BBK14_16105</name>
</gene>
<dbReference type="AlphaFoldDB" id="A0A1S1QG72"/>
<accession>A0A1S1QG72</accession>
<keyword evidence="2" id="KW-0472">Membrane</keyword>
<sequence>MARHGSMTDAPPWIGGVTIGTLFLSAAVLITYTLLPLPGQESLGDLNYVVAGLLFAGHITFTRLYRTRLARPASGSPPHRPGHDPDGAGPPAKPSRPEPSDAPAE</sequence>
<evidence type="ECO:0000256" key="1">
    <source>
        <dbReference type="SAM" id="MobiDB-lite"/>
    </source>
</evidence>
<organism evidence="3 4">
    <name type="scientific">Parafrankia soli</name>
    <dbReference type="NCBI Taxonomy" id="2599596"/>
    <lineage>
        <taxon>Bacteria</taxon>
        <taxon>Bacillati</taxon>
        <taxon>Actinomycetota</taxon>
        <taxon>Actinomycetes</taxon>
        <taxon>Frankiales</taxon>
        <taxon>Frankiaceae</taxon>
        <taxon>Parafrankia</taxon>
    </lineage>
</organism>
<keyword evidence="2" id="KW-0812">Transmembrane</keyword>
<keyword evidence="2" id="KW-1133">Transmembrane helix</keyword>
<evidence type="ECO:0000256" key="2">
    <source>
        <dbReference type="SAM" id="Phobius"/>
    </source>
</evidence>
<dbReference type="Proteomes" id="UP000179769">
    <property type="component" value="Unassembled WGS sequence"/>
</dbReference>
<dbReference type="OrthoDB" id="3217979at2"/>
<feature type="transmembrane region" description="Helical" evidence="2">
    <location>
        <begin position="46"/>
        <end position="65"/>
    </location>
</feature>
<dbReference type="EMBL" id="MAXA01000158">
    <property type="protein sequence ID" value="OHV32235.1"/>
    <property type="molecule type" value="Genomic_DNA"/>
</dbReference>
<keyword evidence="4" id="KW-1185">Reference proteome</keyword>
<feature type="region of interest" description="Disordered" evidence="1">
    <location>
        <begin position="70"/>
        <end position="105"/>
    </location>
</feature>
<protein>
    <submittedName>
        <fullName evidence="3">Uncharacterized protein</fullName>
    </submittedName>
</protein>
<proteinExistence type="predicted"/>
<comment type="caution">
    <text evidence="3">The sequence shown here is derived from an EMBL/GenBank/DDBJ whole genome shotgun (WGS) entry which is preliminary data.</text>
</comment>
<evidence type="ECO:0000313" key="4">
    <source>
        <dbReference type="Proteomes" id="UP000179769"/>
    </source>
</evidence>